<evidence type="ECO:0000313" key="4">
    <source>
        <dbReference type="EMBL" id="OKO90828.1"/>
    </source>
</evidence>
<feature type="compositionally biased region" description="Low complexity" evidence="1">
    <location>
        <begin position="48"/>
        <end position="78"/>
    </location>
</feature>
<feature type="domain" description="HTH myb-type" evidence="3">
    <location>
        <begin position="124"/>
        <end position="177"/>
    </location>
</feature>
<gene>
    <name evidence="4" type="ORF">PENSUB_13129</name>
</gene>
<feature type="domain" description="HTH myb-type" evidence="3">
    <location>
        <begin position="178"/>
        <end position="223"/>
    </location>
</feature>
<proteinExistence type="predicted"/>
<evidence type="ECO:0000256" key="1">
    <source>
        <dbReference type="SAM" id="MobiDB-lite"/>
    </source>
</evidence>
<dbReference type="InterPro" id="IPR017930">
    <property type="entry name" value="Myb_dom"/>
</dbReference>
<dbReference type="PROSITE" id="PS51294">
    <property type="entry name" value="HTH_MYB"/>
    <property type="match status" value="2"/>
</dbReference>
<dbReference type="InterPro" id="IPR001005">
    <property type="entry name" value="SANT/Myb"/>
</dbReference>
<dbReference type="OrthoDB" id="2143914at2759"/>
<name>A0A1Q5SS59_9EURO</name>
<feature type="region of interest" description="Disordered" evidence="1">
    <location>
        <begin position="1"/>
        <end position="136"/>
    </location>
</feature>
<dbReference type="Pfam" id="PF00249">
    <property type="entry name" value="Myb_DNA-binding"/>
    <property type="match status" value="2"/>
</dbReference>
<feature type="domain" description="Myb-like" evidence="2">
    <location>
        <begin position="124"/>
        <end position="173"/>
    </location>
</feature>
<feature type="compositionally biased region" description="Polar residues" evidence="1">
    <location>
        <begin position="1"/>
        <end position="28"/>
    </location>
</feature>
<evidence type="ECO:0000259" key="3">
    <source>
        <dbReference type="PROSITE" id="PS51294"/>
    </source>
</evidence>
<dbReference type="STRING" id="1316194.A0A1Q5SS59"/>
<reference evidence="4 5" key="1">
    <citation type="submission" date="2016-10" db="EMBL/GenBank/DDBJ databases">
        <title>Genome sequence of the ascomycete fungus Penicillium subrubescens.</title>
        <authorList>
            <person name="De Vries R.P."/>
            <person name="Peng M."/>
            <person name="Dilokpimol A."/>
            <person name="Hilden K."/>
            <person name="Makela M.R."/>
            <person name="Grigoriev I."/>
            <person name="Riley R."/>
            <person name="Granchi Z."/>
        </authorList>
    </citation>
    <scope>NUCLEOTIDE SEQUENCE [LARGE SCALE GENOMIC DNA]</scope>
    <source>
        <strain evidence="4 5">CBS 132785</strain>
    </source>
</reference>
<sequence length="223" mass="25132">MSSPPTSKRIKTSATTSAPPHLLAQQQIHPFHRVPTFEGIPIPTAPLPHQQQQPPQQHHQQQQQQQVQQQQHQQQQQQASSRKRPQSPITGSSTMMAAPMGSTGGAIEGDPTAIPPAPEPAPKKKGRTNTPWTAEEEQRLKTMRDAGRSWSEIAKTFPTRTEGSVKKHWYKDMHYAEFAEDESIKLRDAIKEYEANKWKVIGQKVGKPAKACEQYAKEHFKNL</sequence>
<dbReference type="EMBL" id="MNBE01000756">
    <property type="protein sequence ID" value="OKO90828.1"/>
    <property type="molecule type" value="Genomic_DNA"/>
</dbReference>
<dbReference type="PROSITE" id="PS50090">
    <property type="entry name" value="MYB_LIKE"/>
    <property type="match status" value="1"/>
</dbReference>
<dbReference type="AlphaFoldDB" id="A0A1Q5SS59"/>
<evidence type="ECO:0000259" key="2">
    <source>
        <dbReference type="PROSITE" id="PS50090"/>
    </source>
</evidence>
<dbReference type="Gene3D" id="1.10.10.60">
    <property type="entry name" value="Homeodomain-like"/>
    <property type="match status" value="1"/>
</dbReference>
<dbReference type="InterPro" id="IPR009057">
    <property type="entry name" value="Homeodomain-like_sf"/>
</dbReference>
<organism evidence="4 5">
    <name type="scientific">Penicillium subrubescens</name>
    <dbReference type="NCBI Taxonomy" id="1316194"/>
    <lineage>
        <taxon>Eukaryota</taxon>
        <taxon>Fungi</taxon>
        <taxon>Dikarya</taxon>
        <taxon>Ascomycota</taxon>
        <taxon>Pezizomycotina</taxon>
        <taxon>Eurotiomycetes</taxon>
        <taxon>Eurotiomycetidae</taxon>
        <taxon>Eurotiales</taxon>
        <taxon>Aspergillaceae</taxon>
        <taxon>Penicillium</taxon>
    </lineage>
</organism>
<dbReference type="CDD" id="cd00167">
    <property type="entry name" value="SANT"/>
    <property type="match status" value="2"/>
</dbReference>
<accession>A0A1Q5SS59</accession>
<evidence type="ECO:0000313" key="5">
    <source>
        <dbReference type="Proteomes" id="UP000186955"/>
    </source>
</evidence>
<dbReference type="Proteomes" id="UP000186955">
    <property type="component" value="Unassembled WGS sequence"/>
</dbReference>
<protein>
    <submittedName>
        <fullName evidence="4">Uncharacterized protein</fullName>
    </submittedName>
</protein>
<keyword evidence="5" id="KW-1185">Reference proteome</keyword>
<dbReference type="SMART" id="SM00717">
    <property type="entry name" value="SANT"/>
    <property type="match status" value="2"/>
</dbReference>
<dbReference type="SUPFAM" id="SSF46689">
    <property type="entry name" value="Homeodomain-like"/>
    <property type="match status" value="1"/>
</dbReference>
<comment type="caution">
    <text evidence="4">The sequence shown here is derived from an EMBL/GenBank/DDBJ whole genome shotgun (WGS) entry which is preliminary data.</text>
</comment>
<dbReference type="SUPFAM" id="SSF81995">
    <property type="entry name" value="beta-sandwich domain of Sec23/24"/>
    <property type="match status" value="1"/>
</dbReference>